<comment type="caution">
    <text evidence="1">The sequence shown here is derived from an EMBL/GenBank/DDBJ whole genome shotgun (WGS) entry which is preliminary data.</text>
</comment>
<evidence type="ECO:0000313" key="1">
    <source>
        <dbReference type="EMBL" id="OGG00067.1"/>
    </source>
</evidence>
<organism evidence="1 2">
    <name type="scientific">Candidatus Gottesmanbacteria bacterium RBG_13_37_7</name>
    <dbReference type="NCBI Taxonomy" id="1798369"/>
    <lineage>
        <taxon>Bacteria</taxon>
        <taxon>Candidatus Gottesmaniibacteriota</taxon>
    </lineage>
</organism>
<accession>A0A1F5YJC3</accession>
<protein>
    <submittedName>
        <fullName evidence="1">Uncharacterized protein</fullName>
    </submittedName>
</protein>
<dbReference type="AlphaFoldDB" id="A0A1F5YJC3"/>
<gene>
    <name evidence="1" type="ORF">A2Y99_01375</name>
</gene>
<dbReference type="Proteomes" id="UP000178230">
    <property type="component" value="Unassembled WGS sequence"/>
</dbReference>
<proteinExistence type="predicted"/>
<evidence type="ECO:0000313" key="2">
    <source>
        <dbReference type="Proteomes" id="UP000178230"/>
    </source>
</evidence>
<reference evidence="1 2" key="1">
    <citation type="journal article" date="2016" name="Nat. Commun.">
        <title>Thousands of microbial genomes shed light on interconnected biogeochemical processes in an aquifer system.</title>
        <authorList>
            <person name="Anantharaman K."/>
            <person name="Brown C.T."/>
            <person name="Hug L.A."/>
            <person name="Sharon I."/>
            <person name="Castelle C.J."/>
            <person name="Probst A.J."/>
            <person name="Thomas B.C."/>
            <person name="Singh A."/>
            <person name="Wilkins M.J."/>
            <person name="Karaoz U."/>
            <person name="Brodie E.L."/>
            <person name="Williams K.H."/>
            <person name="Hubbard S.S."/>
            <person name="Banfield J.F."/>
        </authorList>
    </citation>
    <scope>NUCLEOTIDE SEQUENCE [LARGE SCALE GENOMIC DNA]</scope>
</reference>
<dbReference type="EMBL" id="MFIY01000026">
    <property type="protein sequence ID" value="OGG00067.1"/>
    <property type="molecule type" value="Genomic_DNA"/>
</dbReference>
<sequence length="112" mass="11730">MEYVHPGKGLASASLRGRTIDNGILADVAPPPEGFQVKDGKGYCLRKYSAGCERQVVVGNQQGGPCIRLCRAAPLQEPHHGQLHLIPGAFACCGEPVFAPVPAATAETPVVL</sequence>
<name>A0A1F5YJC3_9BACT</name>